<dbReference type="SMART" id="SM00066">
    <property type="entry name" value="GAL4"/>
    <property type="match status" value="1"/>
</dbReference>
<feature type="compositionally biased region" description="Low complexity" evidence="5">
    <location>
        <begin position="680"/>
        <end position="714"/>
    </location>
</feature>
<proteinExistence type="predicted"/>
<dbReference type="PANTHER" id="PTHR47424">
    <property type="entry name" value="REGULATORY PROTEIN GAL4"/>
    <property type="match status" value="1"/>
</dbReference>
<keyword evidence="3" id="KW-0804">Transcription</keyword>
<dbReference type="CDD" id="cd12148">
    <property type="entry name" value="fungal_TF_MHR"/>
    <property type="match status" value="1"/>
</dbReference>
<feature type="compositionally biased region" description="Gly residues" evidence="5">
    <location>
        <begin position="670"/>
        <end position="679"/>
    </location>
</feature>
<feature type="region of interest" description="Disordered" evidence="5">
    <location>
        <begin position="216"/>
        <end position="245"/>
    </location>
</feature>
<dbReference type="Pfam" id="PF00172">
    <property type="entry name" value="Zn_clus"/>
    <property type="match status" value="1"/>
</dbReference>
<dbReference type="Pfam" id="PF04082">
    <property type="entry name" value="Fungal_trans"/>
    <property type="match status" value="1"/>
</dbReference>
<dbReference type="SUPFAM" id="SSF57701">
    <property type="entry name" value="Zn2/Cys6 DNA-binding domain"/>
    <property type="match status" value="1"/>
</dbReference>
<feature type="compositionally biased region" description="Low complexity" evidence="5">
    <location>
        <begin position="61"/>
        <end position="83"/>
    </location>
</feature>
<dbReference type="GO" id="GO:0008270">
    <property type="term" value="F:zinc ion binding"/>
    <property type="evidence" value="ECO:0007669"/>
    <property type="project" value="InterPro"/>
</dbReference>
<gene>
    <name evidence="8" type="ORF">LEL_00246</name>
</gene>
<feature type="compositionally biased region" description="Basic and acidic residues" evidence="5">
    <location>
        <begin position="642"/>
        <end position="651"/>
    </location>
</feature>
<dbReference type="InterPro" id="IPR051127">
    <property type="entry name" value="Fungal_SecMet_Regulators"/>
</dbReference>
<evidence type="ECO:0000313" key="9">
    <source>
        <dbReference type="Proteomes" id="UP000076881"/>
    </source>
</evidence>
<dbReference type="InterPro" id="IPR036864">
    <property type="entry name" value="Zn2-C6_fun-type_DNA-bd_sf"/>
</dbReference>
<keyword evidence="9" id="KW-1185">Reference proteome</keyword>
<keyword evidence="6" id="KW-0812">Transmembrane</keyword>
<feature type="domain" description="Zn(2)-C6 fungal-type" evidence="7">
    <location>
        <begin position="20"/>
        <end position="51"/>
    </location>
</feature>
<dbReference type="InterPro" id="IPR007219">
    <property type="entry name" value="XnlR_reg_dom"/>
</dbReference>
<keyword evidence="6" id="KW-0472">Membrane</keyword>
<dbReference type="AlphaFoldDB" id="A0A168JPE8"/>
<dbReference type="GO" id="GO:0006351">
    <property type="term" value="P:DNA-templated transcription"/>
    <property type="evidence" value="ECO:0007669"/>
    <property type="project" value="InterPro"/>
</dbReference>
<protein>
    <submittedName>
        <fullName evidence="8">Fungal specific transcription factor</fullName>
    </submittedName>
</protein>
<keyword evidence="4" id="KW-0539">Nucleus</keyword>
<dbReference type="Proteomes" id="UP000076881">
    <property type="component" value="Unassembled WGS sequence"/>
</dbReference>
<dbReference type="EMBL" id="AZHF01000001">
    <property type="protein sequence ID" value="OAA80701.1"/>
    <property type="molecule type" value="Genomic_DNA"/>
</dbReference>
<evidence type="ECO:0000256" key="6">
    <source>
        <dbReference type="SAM" id="Phobius"/>
    </source>
</evidence>
<evidence type="ECO:0000313" key="8">
    <source>
        <dbReference type="EMBL" id="OAA80701.1"/>
    </source>
</evidence>
<dbReference type="PROSITE" id="PS00463">
    <property type="entry name" value="ZN2_CY6_FUNGAL_1"/>
    <property type="match status" value="1"/>
</dbReference>
<keyword evidence="6" id="KW-1133">Transmembrane helix</keyword>
<feature type="region of interest" description="Disordered" evidence="5">
    <location>
        <begin position="642"/>
        <end position="736"/>
    </location>
</feature>
<sequence length="801" mass="86310">MDDTAGGNSPRYVRSRVSNACDGCKARKVKCDGKLPCGYCAGRRRGDSCHYSAQRRRRNAAHGAHGTTTPPGTIGAGTASPTPDVQQRPLPSAESRQLQGEEDHHGETASARIPAGARNRGQGYARRQTATAEANQSLASKGAERRRRNSGAIRNQPTEAAEDDTDVPREARLLRDAHGKLIFIGDCAPLSFFQSVRQVVTSRVSQHAFAPQTSRYSVLENAPAHPPRRGGGVSEPTSNGAPTVHPGDVAAAVSAYLSTTTGMIDLFHDHATLLDDLLLWSEGQPHRRPQDGASTIKYLVLAIGRLTDDEALAQEYFEHARSRAYVDMSGDLSAETVQAFVLITVYMLCSCQINGAFLFFGVAARAAYSIGVHRTEVNARFGEAVHRQRDNLWKSLRAVDLFLSTSMGRPPATSDIDCTVSYRALDDDGHEVLDLLNASVQILLITETIVVEIYSRRKISLQLTEGISLQLRGWSDRWLQPLKDVVATDDEAQVSGACQVLSTYYYAVMLVSRPFLMYELYRRLSADAPAPPHGAATLSSGKTKLADACIDAASLMVDPVLDLMERGLLHHRAPMLVSWLFAASLVLGVGLLGGFGRILEKYARMSIQTLDHFAQTDGHAAQYSLIAQSLLTTALEDLERRELQERTRRTESSSQLFGLMPHDGARVSMGGTGGAGGSGSNSPREAAGPRAAALRTPATTTTGRGAPAPGLTPASNRAESSTLRSHPAAASPMPWQARRDSAAVSTPRIGDIDSAFLGLSESMYTPDADYWSNSFGVNEDDAVNLFPLLDAGGGIDLAHYF</sequence>
<accession>A0A168JPE8</accession>
<evidence type="ECO:0000256" key="4">
    <source>
        <dbReference type="ARBA" id="ARBA00023242"/>
    </source>
</evidence>
<evidence type="ECO:0000256" key="3">
    <source>
        <dbReference type="ARBA" id="ARBA00023163"/>
    </source>
</evidence>
<dbReference type="GO" id="GO:0000435">
    <property type="term" value="P:positive regulation of transcription from RNA polymerase II promoter by galactose"/>
    <property type="evidence" value="ECO:0007669"/>
    <property type="project" value="TreeGrafter"/>
</dbReference>
<dbReference type="PANTHER" id="PTHR47424:SF9">
    <property type="entry name" value="TAH-2"/>
    <property type="match status" value="1"/>
</dbReference>
<reference evidence="8 9" key="1">
    <citation type="journal article" date="2016" name="Genome Biol. Evol.">
        <title>Divergent and convergent evolution of fungal pathogenicity.</title>
        <authorList>
            <person name="Shang Y."/>
            <person name="Xiao G."/>
            <person name="Zheng P."/>
            <person name="Cen K."/>
            <person name="Zhan S."/>
            <person name="Wang C."/>
        </authorList>
    </citation>
    <scope>NUCLEOTIDE SEQUENCE [LARGE SCALE GENOMIC DNA]</scope>
    <source>
        <strain evidence="8 9">RCEF 1005</strain>
    </source>
</reference>
<keyword evidence="1" id="KW-0479">Metal-binding</keyword>
<feature type="transmembrane region" description="Helical" evidence="6">
    <location>
        <begin position="576"/>
        <end position="599"/>
    </location>
</feature>
<comment type="caution">
    <text evidence="8">The sequence shown here is derived from an EMBL/GenBank/DDBJ whole genome shotgun (WGS) entry which is preliminary data.</text>
</comment>
<feature type="compositionally biased region" description="Polar residues" evidence="5">
    <location>
        <begin position="128"/>
        <end position="139"/>
    </location>
</feature>
<feature type="compositionally biased region" description="Polar residues" evidence="5">
    <location>
        <begin position="715"/>
        <end position="724"/>
    </location>
</feature>
<name>A0A168JPE8_CORDF</name>
<dbReference type="CDD" id="cd00067">
    <property type="entry name" value="GAL4"/>
    <property type="match status" value="1"/>
</dbReference>
<dbReference type="STRING" id="1081108.A0A168JPE8"/>
<evidence type="ECO:0000256" key="5">
    <source>
        <dbReference type="SAM" id="MobiDB-lite"/>
    </source>
</evidence>
<dbReference type="PROSITE" id="PS50048">
    <property type="entry name" value="ZN2_CY6_FUNGAL_2"/>
    <property type="match status" value="1"/>
</dbReference>
<dbReference type="GO" id="GO:0005634">
    <property type="term" value="C:nucleus"/>
    <property type="evidence" value="ECO:0007669"/>
    <property type="project" value="TreeGrafter"/>
</dbReference>
<dbReference type="GO" id="GO:0000978">
    <property type="term" value="F:RNA polymerase II cis-regulatory region sequence-specific DNA binding"/>
    <property type="evidence" value="ECO:0007669"/>
    <property type="project" value="TreeGrafter"/>
</dbReference>
<evidence type="ECO:0000259" key="7">
    <source>
        <dbReference type="PROSITE" id="PS50048"/>
    </source>
</evidence>
<dbReference type="Gene3D" id="4.10.240.10">
    <property type="entry name" value="Zn(2)-C6 fungal-type DNA-binding domain"/>
    <property type="match status" value="1"/>
</dbReference>
<evidence type="ECO:0000256" key="1">
    <source>
        <dbReference type="ARBA" id="ARBA00022723"/>
    </source>
</evidence>
<organism evidence="8 9">
    <name type="scientific">Akanthomyces lecanii RCEF 1005</name>
    <dbReference type="NCBI Taxonomy" id="1081108"/>
    <lineage>
        <taxon>Eukaryota</taxon>
        <taxon>Fungi</taxon>
        <taxon>Dikarya</taxon>
        <taxon>Ascomycota</taxon>
        <taxon>Pezizomycotina</taxon>
        <taxon>Sordariomycetes</taxon>
        <taxon>Hypocreomycetidae</taxon>
        <taxon>Hypocreales</taxon>
        <taxon>Cordycipitaceae</taxon>
        <taxon>Akanthomyces</taxon>
        <taxon>Cordyceps confragosa</taxon>
    </lineage>
</organism>
<dbReference type="GO" id="GO:0000981">
    <property type="term" value="F:DNA-binding transcription factor activity, RNA polymerase II-specific"/>
    <property type="evidence" value="ECO:0007669"/>
    <property type="project" value="InterPro"/>
</dbReference>
<evidence type="ECO:0000256" key="2">
    <source>
        <dbReference type="ARBA" id="ARBA00023015"/>
    </source>
</evidence>
<dbReference type="SMART" id="SM00906">
    <property type="entry name" value="Fungal_trans"/>
    <property type="match status" value="1"/>
</dbReference>
<dbReference type="OrthoDB" id="2351791at2759"/>
<feature type="region of interest" description="Disordered" evidence="5">
    <location>
        <begin position="46"/>
        <end position="167"/>
    </location>
</feature>
<keyword evidence="2" id="KW-0805">Transcription regulation</keyword>
<dbReference type="InterPro" id="IPR001138">
    <property type="entry name" value="Zn2Cys6_DnaBD"/>
</dbReference>